<reference evidence="1 2" key="1">
    <citation type="journal article" date="2011" name="Cell">
        <title>Insight into structure and assembly of the nuclear pore complex by utilizing the genome of a eukaryotic thermophile.</title>
        <authorList>
            <person name="Amlacher S."/>
            <person name="Sarges P."/>
            <person name="Flemming D."/>
            <person name="van Noort V."/>
            <person name="Kunze R."/>
            <person name="Devos D.P."/>
            <person name="Arumugam M."/>
            <person name="Bork P."/>
            <person name="Hurt E."/>
        </authorList>
    </citation>
    <scope>NUCLEOTIDE SEQUENCE [LARGE SCALE GENOMIC DNA]</scope>
    <source>
        <strain evidence="2">DSM 1495 / CBS 144.50 / IMI 039719</strain>
    </source>
</reference>
<evidence type="ECO:0000313" key="1">
    <source>
        <dbReference type="EMBL" id="EGS17268.1"/>
    </source>
</evidence>
<accession>G0SGC9</accession>
<dbReference type="HOGENOM" id="CLU_079969_0_0_1"/>
<dbReference type="AlphaFoldDB" id="G0SGC9"/>
<dbReference type="GeneID" id="18260625"/>
<keyword evidence="2" id="KW-1185">Reference proteome</keyword>
<dbReference type="eggNOG" id="ENOG502S2F8">
    <property type="taxonomic scope" value="Eukaryota"/>
</dbReference>
<dbReference type="KEGG" id="cthr:CTHT_0065870"/>
<organism evidence="2">
    <name type="scientific">Chaetomium thermophilum (strain DSM 1495 / CBS 144.50 / IMI 039719)</name>
    <name type="common">Thermochaetoides thermophila</name>
    <dbReference type="NCBI Taxonomy" id="759272"/>
    <lineage>
        <taxon>Eukaryota</taxon>
        <taxon>Fungi</taxon>
        <taxon>Dikarya</taxon>
        <taxon>Ascomycota</taxon>
        <taxon>Pezizomycotina</taxon>
        <taxon>Sordariomycetes</taxon>
        <taxon>Sordariomycetidae</taxon>
        <taxon>Sordariales</taxon>
        <taxon>Chaetomiaceae</taxon>
        <taxon>Thermochaetoides</taxon>
    </lineage>
</organism>
<name>G0SGC9_CHATD</name>
<dbReference type="OrthoDB" id="5335812at2759"/>
<dbReference type="PANTHER" id="PTHR42087:SF1">
    <property type="entry name" value="ILP IS AN APOPTOSIS INHIBITOR"/>
    <property type="match status" value="1"/>
</dbReference>
<gene>
    <name evidence="1" type="ORF">CTHT_0065870</name>
</gene>
<dbReference type="EMBL" id="GL988047">
    <property type="protein sequence ID" value="EGS17268.1"/>
    <property type="molecule type" value="Genomic_DNA"/>
</dbReference>
<evidence type="ECO:0008006" key="3">
    <source>
        <dbReference type="Google" id="ProtNLM"/>
    </source>
</evidence>
<evidence type="ECO:0000313" key="2">
    <source>
        <dbReference type="Proteomes" id="UP000008066"/>
    </source>
</evidence>
<dbReference type="OMA" id="FEWYPHY"/>
<dbReference type="PANTHER" id="PTHR42087">
    <property type="entry name" value="ILP IS AN APOPTOSIS INHIBITOR"/>
    <property type="match status" value="1"/>
</dbReference>
<dbReference type="Proteomes" id="UP000008066">
    <property type="component" value="Unassembled WGS sequence"/>
</dbReference>
<dbReference type="InterPro" id="IPR053267">
    <property type="entry name" value="Verrucosidin_biosynth-assoc"/>
</dbReference>
<protein>
    <recommendedName>
        <fullName evidence="3">Ilp is an apoptosis inhibitor</fullName>
    </recommendedName>
</protein>
<proteinExistence type="predicted"/>
<sequence>MSEAGEQPFHREQPFVDEQFDILAWYHSFQSCVRYFLTTAQWDCSVQALAAYLNIQLPFQRTLTHNQPQNYSLLYPRTSSPSPVTPPPGVPHPVTAAHAQQFPPTSILPYIRRLVATGWDYPAILHGFFGDDWERGVKPLQEHERRNYLFAAKSASWLEVKQAYDMGVDETVPFLKPLRQATEEEIRAAEEGWSEWLAMQDWMLGPRAPDQGVDIKEEDEN</sequence>
<dbReference type="RefSeq" id="XP_006696886.1">
    <property type="nucleotide sequence ID" value="XM_006696823.1"/>
</dbReference>